<dbReference type="GO" id="GO:0000139">
    <property type="term" value="C:Golgi membrane"/>
    <property type="evidence" value="ECO:0007669"/>
    <property type="project" value="TreeGrafter"/>
</dbReference>
<keyword evidence="7" id="KW-1185">Reference proteome</keyword>
<evidence type="ECO:0000256" key="5">
    <source>
        <dbReference type="SAM" id="Phobius"/>
    </source>
</evidence>
<dbReference type="GO" id="GO:0016192">
    <property type="term" value="P:vesicle-mediated transport"/>
    <property type="evidence" value="ECO:0007669"/>
    <property type="project" value="TreeGrafter"/>
</dbReference>
<dbReference type="Pfam" id="PF08507">
    <property type="entry name" value="COPI_assoc"/>
    <property type="match status" value="1"/>
</dbReference>
<dbReference type="InterPro" id="IPR013714">
    <property type="entry name" value="Golgi_TVP15"/>
</dbReference>
<gene>
    <name evidence="6" type="ORF">SOCG_02268</name>
</gene>
<evidence type="ECO:0000313" key="6">
    <source>
        <dbReference type="EMBL" id="EPX74786.1"/>
    </source>
</evidence>
<evidence type="ECO:0000256" key="3">
    <source>
        <dbReference type="ARBA" id="ARBA00022989"/>
    </source>
</evidence>
<sequence length="132" mass="14412">MDKPKIFSALNLGVGAVLGLTGLIKVFSFNLANVFLGLFIILFGLGTIALEREVPSVAVKYASFMFSFLGRGFFYLFMGSLLWSFSGFTSFLGFLVLLVGAGFCAANYVAGLQDYAPRSMRDTDWDDTVDEV</sequence>
<feature type="transmembrane region" description="Helical" evidence="5">
    <location>
        <begin position="7"/>
        <end position="24"/>
    </location>
</feature>
<dbReference type="AlphaFoldDB" id="S9Q0F1"/>
<evidence type="ECO:0000256" key="4">
    <source>
        <dbReference type="ARBA" id="ARBA00023136"/>
    </source>
</evidence>
<dbReference type="RefSeq" id="XP_013016216.1">
    <property type="nucleotide sequence ID" value="XM_013160762.1"/>
</dbReference>
<evidence type="ECO:0000256" key="1">
    <source>
        <dbReference type="ARBA" id="ARBA00004141"/>
    </source>
</evidence>
<keyword evidence="4 5" id="KW-0472">Membrane</keyword>
<dbReference type="eggNOG" id="ENOG502S6ZT">
    <property type="taxonomic scope" value="Eukaryota"/>
</dbReference>
<evidence type="ECO:0000256" key="2">
    <source>
        <dbReference type="ARBA" id="ARBA00022692"/>
    </source>
</evidence>
<proteinExistence type="predicted"/>
<dbReference type="GeneID" id="25031246"/>
<dbReference type="Proteomes" id="UP000016088">
    <property type="component" value="Unassembled WGS sequence"/>
</dbReference>
<keyword evidence="2 5" id="KW-0812">Transmembrane</keyword>
<feature type="transmembrane region" description="Helical" evidence="5">
    <location>
        <begin position="62"/>
        <end position="85"/>
    </location>
</feature>
<dbReference type="VEuPathDB" id="FungiDB:SOCG_02268"/>
<evidence type="ECO:0000313" key="7">
    <source>
        <dbReference type="Proteomes" id="UP000016088"/>
    </source>
</evidence>
<protein>
    <submittedName>
        <fullName evidence="6">COPI-coated vesicle associated protein</fullName>
    </submittedName>
</protein>
<organism evidence="6 7">
    <name type="scientific">Schizosaccharomyces octosporus (strain yFS286)</name>
    <name type="common">Fission yeast</name>
    <name type="synonym">Octosporomyces octosporus</name>
    <dbReference type="NCBI Taxonomy" id="483514"/>
    <lineage>
        <taxon>Eukaryota</taxon>
        <taxon>Fungi</taxon>
        <taxon>Dikarya</taxon>
        <taxon>Ascomycota</taxon>
        <taxon>Taphrinomycotina</taxon>
        <taxon>Schizosaccharomycetes</taxon>
        <taxon>Schizosaccharomycetales</taxon>
        <taxon>Schizosaccharomycetaceae</taxon>
        <taxon>Schizosaccharomyces</taxon>
    </lineage>
</organism>
<accession>S9Q0F1</accession>
<reference evidence="6 7" key="1">
    <citation type="journal article" date="2011" name="Science">
        <title>Comparative functional genomics of the fission yeasts.</title>
        <authorList>
            <person name="Rhind N."/>
            <person name="Chen Z."/>
            <person name="Yassour M."/>
            <person name="Thompson D.A."/>
            <person name="Haas B.J."/>
            <person name="Habib N."/>
            <person name="Wapinski I."/>
            <person name="Roy S."/>
            <person name="Lin M.F."/>
            <person name="Heiman D.I."/>
            <person name="Young S.K."/>
            <person name="Furuya K."/>
            <person name="Guo Y."/>
            <person name="Pidoux A."/>
            <person name="Chen H.M."/>
            <person name="Robbertse B."/>
            <person name="Goldberg J.M."/>
            <person name="Aoki K."/>
            <person name="Bayne E.H."/>
            <person name="Berlin A.M."/>
            <person name="Desjardins C.A."/>
            <person name="Dobbs E."/>
            <person name="Dukaj L."/>
            <person name="Fan L."/>
            <person name="FitzGerald M.G."/>
            <person name="French C."/>
            <person name="Gujja S."/>
            <person name="Hansen K."/>
            <person name="Keifenheim D."/>
            <person name="Levin J.Z."/>
            <person name="Mosher R.A."/>
            <person name="Mueller C.A."/>
            <person name="Pfiffner J."/>
            <person name="Priest M."/>
            <person name="Russ C."/>
            <person name="Smialowska A."/>
            <person name="Swoboda P."/>
            <person name="Sykes S.M."/>
            <person name="Vaughn M."/>
            <person name="Vengrova S."/>
            <person name="Yoder R."/>
            <person name="Zeng Q."/>
            <person name="Allshire R."/>
            <person name="Baulcombe D."/>
            <person name="Birren B.W."/>
            <person name="Brown W."/>
            <person name="Ekwall K."/>
            <person name="Kellis M."/>
            <person name="Leatherwood J."/>
            <person name="Levin H."/>
            <person name="Margalit H."/>
            <person name="Martienssen R."/>
            <person name="Nieduszynski C.A."/>
            <person name="Spatafora J.W."/>
            <person name="Friedman N."/>
            <person name="Dalgaard J.Z."/>
            <person name="Baumann P."/>
            <person name="Niki H."/>
            <person name="Regev A."/>
            <person name="Nusbaum C."/>
        </authorList>
    </citation>
    <scope>NUCLEOTIDE SEQUENCE [LARGE SCALE GENOMIC DNA]</scope>
    <source>
        <strain evidence="7">yFS286</strain>
    </source>
</reference>
<name>S9Q0F1_SCHOY</name>
<feature type="transmembrane region" description="Helical" evidence="5">
    <location>
        <begin position="91"/>
        <end position="111"/>
    </location>
</feature>
<dbReference type="OMA" id="MDYSDAF"/>
<dbReference type="EMBL" id="KE503206">
    <property type="protein sequence ID" value="EPX74786.1"/>
    <property type="molecule type" value="Genomic_DNA"/>
</dbReference>
<dbReference type="HOGENOM" id="CLU_120579_0_0_1"/>
<keyword evidence="3 5" id="KW-1133">Transmembrane helix</keyword>
<dbReference type="PANTHER" id="PTHR28128:SF1">
    <property type="entry name" value="GOLGI APPARATUS MEMBRANE PROTEIN TVP15"/>
    <property type="match status" value="1"/>
</dbReference>
<comment type="subcellular location">
    <subcellularLocation>
        <location evidence="1">Membrane</location>
        <topology evidence="1">Multi-pass membrane protein</topology>
    </subcellularLocation>
</comment>
<feature type="transmembrane region" description="Helical" evidence="5">
    <location>
        <begin position="30"/>
        <end position="50"/>
    </location>
</feature>
<dbReference type="PANTHER" id="PTHR28128">
    <property type="entry name" value="GOLGI APPARATUS MEMBRANE PROTEIN TVP15"/>
    <property type="match status" value="1"/>
</dbReference>